<reference evidence="1 2" key="1">
    <citation type="submission" date="2024-04" db="EMBL/GenBank/DDBJ databases">
        <title>Flavobacterium sp. DGU11 16S ribosomal RNA gene Genome sequencing and assembly.</title>
        <authorList>
            <person name="Park S."/>
        </authorList>
    </citation>
    <scope>NUCLEOTIDE SEQUENCE [LARGE SCALE GENOMIC DNA]</scope>
    <source>
        <strain evidence="1 2">DGU11</strain>
    </source>
</reference>
<name>A0ABU9HRZ0_9FLAO</name>
<dbReference type="RefSeq" id="WP_341695008.1">
    <property type="nucleotide sequence ID" value="NZ_JBBYHR010000001.1"/>
</dbReference>
<evidence type="ECO:0000313" key="2">
    <source>
        <dbReference type="Proteomes" id="UP001464555"/>
    </source>
</evidence>
<protein>
    <submittedName>
        <fullName evidence="1">Uncharacterized protein</fullName>
    </submittedName>
</protein>
<gene>
    <name evidence="1" type="ORF">AAEO56_00295</name>
</gene>
<sequence>MKTSWNDMQAIEGYALSSGNPEDRVLFQARLLLEPQLKASVHWQQETYALAREYGRLKLKTEIEEVANEVFTAKKHESFRQKIRNIFSK</sequence>
<dbReference type="Proteomes" id="UP001464555">
    <property type="component" value="Unassembled WGS sequence"/>
</dbReference>
<evidence type="ECO:0000313" key="1">
    <source>
        <dbReference type="EMBL" id="MEL1242682.1"/>
    </source>
</evidence>
<organism evidence="1 2">
    <name type="scientific">Flavobacterium arundinis</name>
    <dbReference type="NCBI Taxonomy" id="3139143"/>
    <lineage>
        <taxon>Bacteria</taxon>
        <taxon>Pseudomonadati</taxon>
        <taxon>Bacteroidota</taxon>
        <taxon>Flavobacteriia</taxon>
        <taxon>Flavobacteriales</taxon>
        <taxon>Flavobacteriaceae</taxon>
        <taxon>Flavobacterium</taxon>
    </lineage>
</organism>
<proteinExistence type="predicted"/>
<comment type="caution">
    <text evidence="1">The sequence shown here is derived from an EMBL/GenBank/DDBJ whole genome shotgun (WGS) entry which is preliminary data.</text>
</comment>
<keyword evidence="2" id="KW-1185">Reference proteome</keyword>
<accession>A0ABU9HRZ0</accession>
<dbReference type="EMBL" id="JBBYHR010000001">
    <property type="protein sequence ID" value="MEL1242682.1"/>
    <property type="molecule type" value="Genomic_DNA"/>
</dbReference>